<evidence type="ECO:0000313" key="3">
    <source>
        <dbReference type="Proteomes" id="UP000007110"/>
    </source>
</evidence>
<sequence>MALVELLGEKLQGAGGVEIETSSLCGSGKYVGLYFSAHWCPPCRMFTPELAEFYDEFTKKDGNQGKLEIVFVSSDQNADQFKDYFKDMPWKCLPFADRDRKGAVTTKFGVRGIPTLIILDSESGEIVCKDARGHVGSDPDGAKFPWKN</sequence>
<name>A0A7M7RC78_STRPU</name>
<dbReference type="GO" id="GO:0030178">
    <property type="term" value="P:negative regulation of Wnt signaling pathway"/>
    <property type="evidence" value="ECO:0000318"/>
    <property type="project" value="GO_Central"/>
</dbReference>
<keyword evidence="3" id="KW-1185">Reference proteome</keyword>
<protein>
    <recommendedName>
        <fullName evidence="1">Thioredoxin domain-containing protein</fullName>
    </recommendedName>
</protein>
<dbReference type="OrthoDB" id="409136at2759"/>
<dbReference type="SUPFAM" id="SSF52833">
    <property type="entry name" value="Thioredoxin-like"/>
    <property type="match status" value="1"/>
</dbReference>
<dbReference type="InterPro" id="IPR036249">
    <property type="entry name" value="Thioredoxin-like_sf"/>
</dbReference>
<reference evidence="3" key="1">
    <citation type="submission" date="2015-02" db="EMBL/GenBank/DDBJ databases">
        <title>Genome sequencing for Strongylocentrotus purpuratus.</title>
        <authorList>
            <person name="Murali S."/>
            <person name="Liu Y."/>
            <person name="Vee V."/>
            <person name="English A."/>
            <person name="Wang M."/>
            <person name="Skinner E."/>
            <person name="Han Y."/>
            <person name="Muzny D.M."/>
            <person name="Worley K.C."/>
            <person name="Gibbs R.A."/>
        </authorList>
    </citation>
    <scope>NUCLEOTIDE SEQUENCE</scope>
</reference>
<dbReference type="OMA" id="WPAIPYN"/>
<proteinExistence type="predicted"/>
<dbReference type="PROSITE" id="PS51352">
    <property type="entry name" value="THIOREDOXIN_2"/>
    <property type="match status" value="1"/>
</dbReference>
<reference evidence="2" key="2">
    <citation type="submission" date="2021-01" db="UniProtKB">
        <authorList>
            <consortium name="EnsemblMetazoa"/>
        </authorList>
    </citation>
    <scope>IDENTIFICATION</scope>
</reference>
<dbReference type="InterPro" id="IPR012336">
    <property type="entry name" value="Thioredoxin-like_fold"/>
</dbReference>
<feature type="domain" description="Thioredoxin" evidence="1">
    <location>
        <begin position="1"/>
        <end position="148"/>
    </location>
</feature>
<organism evidence="2 3">
    <name type="scientific">Strongylocentrotus purpuratus</name>
    <name type="common">Purple sea urchin</name>
    <dbReference type="NCBI Taxonomy" id="7668"/>
    <lineage>
        <taxon>Eukaryota</taxon>
        <taxon>Metazoa</taxon>
        <taxon>Echinodermata</taxon>
        <taxon>Eleutherozoa</taxon>
        <taxon>Echinozoa</taxon>
        <taxon>Echinoidea</taxon>
        <taxon>Euechinoidea</taxon>
        <taxon>Echinacea</taxon>
        <taxon>Camarodonta</taxon>
        <taxon>Echinidea</taxon>
        <taxon>Strongylocentrotidae</taxon>
        <taxon>Strongylocentrotus</taxon>
    </lineage>
</organism>
<dbReference type="Gene3D" id="3.40.30.10">
    <property type="entry name" value="Glutaredoxin"/>
    <property type="match status" value="1"/>
</dbReference>
<dbReference type="PANTHER" id="PTHR46472">
    <property type="entry name" value="NUCLEOREDOXIN"/>
    <property type="match status" value="1"/>
</dbReference>
<evidence type="ECO:0000259" key="1">
    <source>
        <dbReference type="PROSITE" id="PS51352"/>
    </source>
</evidence>
<dbReference type="Proteomes" id="UP000007110">
    <property type="component" value="Unassembled WGS sequence"/>
</dbReference>
<dbReference type="KEGG" id="spu:575695"/>
<accession>A0A7M7RC78</accession>
<dbReference type="RefSeq" id="XP_781174.1">
    <property type="nucleotide sequence ID" value="XM_776081.5"/>
</dbReference>
<dbReference type="InParanoid" id="A0A7M7RC78"/>
<evidence type="ECO:0000313" key="2">
    <source>
        <dbReference type="EnsemblMetazoa" id="XP_781174"/>
    </source>
</evidence>
<dbReference type="GO" id="GO:0005634">
    <property type="term" value="C:nucleus"/>
    <property type="evidence" value="ECO:0000318"/>
    <property type="project" value="GO_Central"/>
</dbReference>
<dbReference type="EnsemblMetazoa" id="XM_776081">
    <property type="protein sequence ID" value="XP_781174"/>
    <property type="gene ID" value="LOC575695"/>
</dbReference>
<dbReference type="GO" id="GO:0031397">
    <property type="term" value="P:negative regulation of protein ubiquitination"/>
    <property type="evidence" value="ECO:0000318"/>
    <property type="project" value="GO_Central"/>
</dbReference>
<dbReference type="Pfam" id="PF13905">
    <property type="entry name" value="Thioredoxin_8"/>
    <property type="match status" value="1"/>
</dbReference>
<dbReference type="GeneID" id="575695"/>
<dbReference type="PANTHER" id="PTHR46472:SF1">
    <property type="entry name" value="NUCLEOREDOXIN"/>
    <property type="match status" value="1"/>
</dbReference>
<dbReference type="AlphaFoldDB" id="A0A7M7RC78"/>
<dbReference type="GO" id="GO:0004791">
    <property type="term" value="F:thioredoxin-disulfide reductase (NADPH) activity"/>
    <property type="evidence" value="ECO:0000318"/>
    <property type="project" value="GO_Central"/>
</dbReference>
<dbReference type="InterPro" id="IPR013766">
    <property type="entry name" value="Thioredoxin_domain"/>
</dbReference>